<dbReference type="CDD" id="cd04301">
    <property type="entry name" value="NAT_SF"/>
    <property type="match status" value="1"/>
</dbReference>
<comment type="caution">
    <text evidence="2">The sequence shown here is derived from an EMBL/GenBank/DDBJ whole genome shotgun (WGS) entry which is preliminary data.</text>
</comment>
<feature type="domain" description="N-acetyltransferase" evidence="1">
    <location>
        <begin position="129"/>
        <end position="264"/>
    </location>
</feature>
<evidence type="ECO:0000313" key="3">
    <source>
        <dbReference type="Proteomes" id="UP000729290"/>
    </source>
</evidence>
<dbReference type="PROSITE" id="PS51186">
    <property type="entry name" value="GNAT"/>
    <property type="match status" value="1"/>
</dbReference>
<dbReference type="Gene3D" id="3.40.630.30">
    <property type="match status" value="1"/>
</dbReference>
<dbReference type="SUPFAM" id="SSF55729">
    <property type="entry name" value="Acyl-CoA N-acyltransferases (Nat)"/>
    <property type="match status" value="1"/>
</dbReference>
<dbReference type="RefSeq" id="WP_205132485.1">
    <property type="nucleotide sequence ID" value="NZ_JACSNT010000001.1"/>
</dbReference>
<proteinExistence type="predicted"/>
<evidence type="ECO:0000259" key="1">
    <source>
        <dbReference type="PROSITE" id="PS51186"/>
    </source>
</evidence>
<keyword evidence="3" id="KW-1185">Reference proteome</keyword>
<dbReference type="InterPro" id="IPR016181">
    <property type="entry name" value="Acyl_CoA_acyltransferase"/>
</dbReference>
<dbReference type="InterPro" id="IPR000182">
    <property type="entry name" value="GNAT_dom"/>
</dbReference>
<dbReference type="EMBL" id="JACSNV010000001">
    <property type="protein sequence ID" value="MBM6876600.1"/>
    <property type="molecule type" value="Genomic_DNA"/>
</dbReference>
<reference evidence="2 3" key="1">
    <citation type="journal article" date="2021" name="Sci. Rep.">
        <title>The distribution of antibiotic resistance genes in chicken gut microbiota commensals.</title>
        <authorList>
            <person name="Juricova H."/>
            <person name="Matiasovicova J."/>
            <person name="Kubasova T."/>
            <person name="Cejkova D."/>
            <person name="Rychlik I."/>
        </authorList>
    </citation>
    <scope>NUCLEOTIDE SEQUENCE [LARGE SCALE GENOMIC DNA]</scope>
    <source>
        <strain evidence="2 3">An431b</strain>
    </source>
</reference>
<gene>
    <name evidence="2" type="ORF">H9X83_00290</name>
</gene>
<name>A0ABS2G6E6_9FIRM</name>
<dbReference type="Proteomes" id="UP000729290">
    <property type="component" value="Unassembled WGS sequence"/>
</dbReference>
<accession>A0ABS2G6E6</accession>
<dbReference type="Pfam" id="PF00583">
    <property type="entry name" value="Acetyltransf_1"/>
    <property type="match status" value="1"/>
</dbReference>
<sequence length="264" mass="30502">MITSIKDKKTMESIVRAWHSKRTQTNFLLPEEVYLKAAAEKRCSVDRFEGGCYLFFQQERHIDFYFFLEKGTAPVEIPALPLPLVMEQVCLEKKGQEPKASLWEKVGFRPYLERKRLVMPIVEGVSGSRTIVYAEAAHARQILEMMEESFEPYTSALPDEKTLLESIARREVLAEIRDGRLVGFLRFGWEKKNCVLWQIAVLESEKGKGIGKKLVRDWVWLVSPEALRCQLWVRTDNPAAMRMYEKTGFLPDGRIAPVMIKEKG</sequence>
<evidence type="ECO:0000313" key="2">
    <source>
        <dbReference type="EMBL" id="MBM6876600.1"/>
    </source>
</evidence>
<protein>
    <submittedName>
        <fullName evidence="2">GNAT family N-acetyltransferase</fullName>
    </submittedName>
</protein>
<organism evidence="2 3">
    <name type="scientific">Anaerotignum lactatifermentans</name>
    <dbReference type="NCBI Taxonomy" id="160404"/>
    <lineage>
        <taxon>Bacteria</taxon>
        <taxon>Bacillati</taxon>
        <taxon>Bacillota</taxon>
        <taxon>Clostridia</taxon>
        <taxon>Lachnospirales</taxon>
        <taxon>Anaerotignaceae</taxon>
        <taxon>Anaerotignum</taxon>
    </lineage>
</organism>